<keyword evidence="2" id="KW-1185">Reference proteome</keyword>
<evidence type="ECO:0000313" key="2">
    <source>
        <dbReference type="Proteomes" id="UP001199642"/>
    </source>
</evidence>
<proteinExistence type="predicted"/>
<sequence>MSVAVVRDEHGAILGIDFRQSPLADPSVKVPGRIPVHAVMPGDRVQLDGQAVTVLRIRGGAVPADRVHIITRTDDGAEIVFERAPHAQVDVVAVGVFDR</sequence>
<protein>
    <submittedName>
        <fullName evidence="1">Uncharacterized protein</fullName>
    </submittedName>
</protein>
<evidence type="ECO:0000313" key="1">
    <source>
        <dbReference type="EMBL" id="UGS27608.1"/>
    </source>
</evidence>
<organism evidence="1 2">
    <name type="scientific">Microbacterium resistens</name>
    <dbReference type="NCBI Taxonomy" id="156977"/>
    <lineage>
        <taxon>Bacteria</taxon>
        <taxon>Bacillati</taxon>
        <taxon>Actinomycetota</taxon>
        <taxon>Actinomycetes</taxon>
        <taxon>Micrococcales</taxon>
        <taxon>Microbacteriaceae</taxon>
        <taxon>Microbacterium</taxon>
    </lineage>
</organism>
<name>A0ABY3RXC3_9MICO</name>
<dbReference type="RefSeq" id="WP_231820940.1">
    <property type="nucleotide sequence ID" value="NZ_CP082781.1"/>
</dbReference>
<dbReference type="EMBL" id="CP082781">
    <property type="protein sequence ID" value="UGS27608.1"/>
    <property type="molecule type" value="Genomic_DNA"/>
</dbReference>
<dbReference type="Proteomes" id="UP001199642">
    <property type="component" value="Chromosome"/>
</dbReference>
<gene>
    <name evidence="1" type="ORF">K8F61_05310</name>
</gene>
<reference evidence="1 2" key="1">
    <citation type="submission" date="2023-01" db="EMBL/GenBank/DDBJ databases">
        <title>Characterization of estradiol degrading bacteria Microbacterium sp. MZT7 and reveal degrading genes through genome analysis.</title>
        <authorList>
            <person name="Hao P."/>
            <person name="Gao Y."/>
        </authorList>
    </citation>
    <scope>NUCLEOTIDE SEQUENCE [LARGE SCALE GENOMIC DNA]</scope>
    <source>
        <strain evidence="1 2">MZT7</strain>
    </source>
</reference>
<accession>A0ABY3RXC3</accession>